<accession>A0ABY6CLY9</accession>
<dbReference type="EMBL" id="CP106679">
    <property type="protein sequence ID" value="UXP31537.1"/>
    <property type="molecule type" value="Genomic_DNA"/>
</dbReference>
<proteinExistence type="predicted"/>
<dbReference type="RefSeq" id="WP_262308976.1">
    <property type="nucleotide sequence ID" value="NZ_CP106679.1"/>
</dbReference>
<dbReference type="InterPro" id="IPR036249">
    <property type="entry name" value="Thioredoxin-like_sf"/>
</dbReference>
<evidence type="ECO:0000313" key="4">
    <source>
        <dbReference type="Proteomes" id="UP001065174"/>
    </source>
</evidence>
<dbReference type="CDD" id="cd02947">
    <property type="entry name" value="TRX_family"/>
    <property type="match status" value="1"/>
</dbReference>
<dbReference type="PANTHER" id="PTHR10438">
    <property type="entry name" value="THIOREDOXIN"/>
    <property type="match status" value="1"/>
</dbReference>
<gene>
    <name evidence="3" type="ORF">N6H18_14390</name>
</gene>
<dbReference type="InterPro" id="IPR050620">
    <property type="entry name" value="Thioredoxin_H-type-like"/>
</dbReference>
<feature type="domain" description="Thioredoxin" evidence="2">
    <location>
        <begin position="1"/>
        <end position="105"/>
    </location>
</feature>
<keyword evidence="4" id="KW-1185">Reference proteome</keyword>
<evidence type="ECO:0000256" key="1">
    <source>
        <dbReference type="ARBA" id="ARBA00023284"/>
    </source>
</evidence>
<dbReference type="Gene3D" id="3.40.30.10">
    <property type="entry name" value="Glutaredoxin"/>
    <property type="match status" value="1"/>
</dbReference>
<dbReference type="PROSITE" id="PS51352">
    <property type="entry name" value="THIOREDOXIN_2"/>
    <property type="match status" value="1"/>
</dbReference>
<dbReference type="SUPFAM" id="SSF52833">
    <property type="entry name" value="Thioredoxin-like"/>
    <property type="match status" value="1"/>
</dbReference>
<dbReference type="InterPro" id="IPR017937">
    <property type="entry name" value="Thioredoxin_CS"/>
</dbReference>
<name>A0ABY6CLY9_9BACT</name>
<sequence>MEVIEITDQELDAQLAAHPKAIIKYYADWCGACKLFNPKFKRLANDERFSDVVFLNVNAENNPEARGKAGVSNLPSFAIVEGGQFKETIFTSKEEIVVELLGKLN</sequence>
<reference evidence="3" key="1">
    <citation type="submission" date="2022-09" db="EMBL/GenBank/DDBJ databases">
        <title>Comparative genomics and taxonomic characterization of three novel marine species of genus Reichenbachiella exhibiting antioxidant and polysaccharide degradation activities.</title>
        <authorList>
            <person name="Muhammad N."/>
            <person name="Lee Y.-J."/>
            <person name="Ko J."/>
            <person name="Kim S.-G."/>
        </authorList>
    </citation>
    <scope>NUCLEOTIDE SEQUENCE</scope>
    <source>
        <strain evidence="3">BKB1-1</strain>
    </source>
</reference>
<protein>
    <submittedName>
        <fullName evidence="3">Thioredoxin family protein</fullName>
    </submittedName>
</protein>
<dbReference type="Proteomes" id="UP001065174">
    <property type="component" value="Chromosome"/>
</dbReference>
<organism evidence="3 4">
    <name type="scientific">Reichenbachiella agarivorans</name>
    <dbReference type="NCBI Taxonomy" id="2979464"/>
    <lineage>
        <taxon>Bacteria</taxon>
        <taxon>Pseudomonadati</taxon>
        <taxon>Bacteroidota</taxon>
        <taxon>Cytophagia</taxon>
        <taxon>Cytophagales</taxon>
        <taxon>Reichenbachiellaceae</taxon>
        <taxon>Reichenbachiella</taxon>
    </lineage>
</organism>
<evidence type="ECO:0000313" key="3">
    <source>
        <dbReference type="EMBL" id="UXP31537.1"/>
    </source>
</evidence>
<dbReference type="PANTHER" id="PTHR10438:SF468">
    <property type="entry name" value="THIOREDOXIN-1-RELATED"/>
    <property type="match status" value="1"/>
</dbReference>
<dbReference type="InterPro" id="IPR013766">
    <property type="entry name" value="Thioredoxin_domain"/>
</dbReference>
<dbReference type="Pfam" id="PF00085">
    <property type="entry name" value="Thioredoxin"/>
    <property type="match status" value="1"/>
</dbReference>
<keyword evidence="1" id="KW-0676">Redox-active center</keyword>
<evidence type="ECO:0000259" key="2">
    <source>
        <dbReference type="PROSITE" id="PS51352"/>
    </source>
</evidence>
<dbReference type="PROSITE" id="PS00194">
    <property type="entry name" value="THIOREDOXIN_1"/>
    <property type="match status" value="1"/>
</dbReference>